<dbReference type="SUPFAM" id="SSF53474">
    <property type="entry name" value="alpha/beta-Hydrolases"/>
    <property type="match status" value="1"/>
</dbReference>
<feature type="chain" id="PRO_5035488185" description="Carboxylic ester hydrolase" evidence="3">
    <location>
        <begin position="22"/>
        <end position="544"/>
    </location>
</feature>
<sequence>MLGLSCLRVLLLGLAITTSEAIPAGRRDTDSNSTVDLGYAVYQGSVNPQTNVQSFKGIRYAAPPLGELRFRAPEQPLAAQGIQDATTFGSQCFQQGVGSRYANQTAALTAARAGLNGSSEDCLFLNVYAPNGGNGQGLPVMVWIHGGGYTLGASNTFDPAYFYTRPESDYVIVTINYRLGVFGFLAGQEVKDGGALNAGILDQQAALQWVQAHIDKFGGNPEDVTLYGESAGAGSILQHIIANGGNTQPPLFVGAIASSPFEPPQFYYNDTVPQGIYQSLVDSVNCTNSNDTLECLREQDAANLATEGLLIINQQEPGDFLTVPVIDGEFITDRPLEILRSGQFNGKYLWSHRNFNEGIVYGGSSFVPTNIGSNVTLQEQYLNRSKPELSAYQQGQLIDVYDAQTFGSVQVATEKLYSDGTFGCQSVWMARAFQNQSYISYLVIPGFGVHGGDLAFSWNAPQLLNMSAAYAGETQAYTDNINSFVVNHKPLNSDWIAFDDANPTNFVWNVTQGTLAPDNEVRPLDQGFLGRCQLWSDLAPTLPL</sequence>
<reference evidence="5" key="1">
    <citation type="submission" date="2020-04" db="EMBL/GenBank/DDBJ databases">
        <title>Analysis of mating type loci in Filobasidium floriforme.</title>
        <authorList>
            <person name="Nowrousian M."/>
        </authorList>
    </citation>
    <scope>NUCLEOTIDE SEQUENCE</scope>
    <source>
        <strain evidence="5">CBS 6242</strain>
    </source>
</reference>
<feature type="signal peptide" evidence="3">
    <location>
        <begin position="1"/>
        <end position="21"/>
    </location>
</feature>
<dbReference type="AlphaFoldDB" id="A0A8K0NP64"/>
<comment type="similarity">
    <text evidence="1 3">Belongs to the type-B carboxylesterase/lipase family.</text>
</comment>
<protein>
    <recommendedName>
        <fullName evidence="3">Carboxylic ester hydrolase</fullName>
        <ecNumber evidence="3">3.1.1.-</ecNumber>
    </recommendedName>
</protein>
<evidence type="ECO:0000256" key="1">
    <source>
        <dbReference type="ARBA" id="ARBA00005964"/>
    </source>
</evidence>
<feature type="domain" description="Carboxylesterase type B" evidence="4">
    <location>
        <begin position="43"/>
        <end position="437"/>
    </location>
</feature>
<dbReference type="Pfam" id="PF00135">
    <property type="entry name" value="COesterase"/>
    <property type="match status" value="1"/>
</dbReference>
<evidence type="ECO:0000313" key="6">
    <source>
        <dbReference type="Proteomes" id="UP000812966"/>
    </source>
</evidence>
<dbReference type="PANTHER" id="PTHR11559">
    <property type="entry name" value="CARBOXYLESTERASE"/>
    <property type="match status" value="1"/>
</dbReference>
<proteinExistence type="inferred from homology"/>
<evidence type="ECO:0000259" key="4">
    <source>
        <dbReference type="Pfam" id="PF00135"/>
    </source>
</evidence>
<dbReference type="Proteomes" id="UP000812966">
    <property type="component" value="Unassembled WGS sequence"/>
</dbReference>
<dbReference type="GO" id="GO:0016787">
    <property type="term" value="F:hydrolase activity"/>
    <property type="evidence" value="ECO:0007669"/>
    <property type="project" value="UniProtKB-KW"/>
</dbReference>
<dbReference type="EC" id="3.1.1.-" evidence="3"/>
<comment type="caution">
    <text evidence="5">The sequence shown here is derived from an EMBL/GenBank/DDBJ whole genome shotgun (WGS) entry which is preliminary data.</text>
</comment>
<dbReference type="InterPro" id="IPR029058">
    <property type="entry name" value="AB_hydrolase_fold"/>
</dbReference>
<dbReference type="EMBL" id="JABELV010000121">
    <property type="protein sequence ID" value="KAG7530343.1"/>
    <property type="molecule type" value="Genomic_DNA"/>
</dbReference>
<organism evidence="5 6">
    <name type="scientific">Filobasidium floriforme</name>
    <dbReference type="NCBI Taxonomy" id="5210"/>
    <lineage>
        <taxon>Eukaryota</taxon>
        <taxon>Fungi</taxon>
        <taxon>Dikarya</taxon>
        <taxon>Basidiomycota</taxon>
        <taxon>Agaricomycotina</taxon>
        <taxon>Tremellomycetes</taxon>
        <taxon>Filobasidiales</taxon>
        <taxon>Filobasidiaceae</taxon>
        <taxon>Filobasidium</taxon>
    </lineage>
</organism>
<dbReference type="PROSITE" id="PS00122">
    <property type="entry name" value="CARBOXYLESTERASE_B_1"/>
    <property type="match status" value="1"/>
</dbReference>
<evidence type="ECO:0000313" key="5">
    <source>
        <dbReference type="EMBL" id="KAG7530343.1"/>
    </source>
</evidence>
<evidence type="ECO:0000256" key="2">
    <source>
        <dbReference type="ARBA" id="ARBA00022801"/>
    </source>
</evidence>
<dbReference type="InterPro" id="IPR019819">
    <property type="entry name" value="Carboxylesterase_B_CS"/>
</dbReference>
<evidence type="ECO:0000256" key="3">
    <source>
        <dbReference type="RuleBase" id="RU361235"/>
    </source>
</evidence>
<dbReference type="InterPro" id="IPR002018">
    <property type="entry name" value="CarbesteraseB"/>
</dbReference>
<dbReference type="InterPro" id="IPR019826">
    <property type="entry name" value="Carboxylesterase_B_AS"/>
</dbReference>
<name>A0A8K0NP64_9TREE</name>
<dbReference type="InterPro" id="IPR050309">
    <property type="entry name" value="Type-B_Carboxylest/Lipase"/>
</dbReference>
<dbReference type="Gene3D" id="3.40.50.1820">
    <property type="entry name" value="alpha/beta hydrolase"/>
    <property type="match status" value="1"/>
</dbReference>
<accession>A0A8K0NP64</accession>
<dbReference type="PROSITE" id="PS00941">
    <property type="entry name" value="CARBOXYLESTERASE_B_2"/>
    <property type="match status" value="1"/>
</dbReference>
<keyword evidence="3" id="KW-0732">Signal</keyword>
<keyword evidence="2 3" id="KW-0378">Hydrolase</keyword>
<keyword evidence="6" id="KW-1185">Reference proteome</keyword>
<gene>
    <name evidence="5" type="ORF">FFLO_05115</name>
</gene>